<dbReference type="Proteomes" id="UP000268727">
    <property type="component" value="Unassembled WGS sequence"/>
</dbReference>
<proteinExistence type="predicted"/>
<evidence type="ECO:0000313" key="2">
    <source>
        <dbReference type="EMBL" id="ROP36375.1"/>
    </source>
</evidence>
<dbReference type="SUPFAM" id="SSF140453">
    <property type="entry name" value="EsxAB dimer-like"/>
    <property type="match status" value="1"/>
</dbReference>
<feature type="transmembrane region" description="Helical" evidence="1">
    <location>
        <begin position="167"/>
        <end position="188"/>
    </location>
</feature>
<dbReference type="EMBL" id="RJKM01000001">
    <property type="protein sequence ID" value="ROP36375.1"/>
    <property type="molecule type" value="Genomic_DNA"/>
</dbReference>
<feature type="transmembrane region" description="Helical" evidence="1">
    <location>
        <begin position="194"/>
        <end position="217"/>
    </location>
</feature>
<name>A0A3N1H1H1_9PSEU</name>
<organism evidence="2 3">
    <name type="scientific">Saccharothrix texasensis</name>
    <dbReference type="NCBI Taxonomy" id="103734"/>
    <lineage>
        <taxon>Bacteria</taxon>
        <taxon>Bacillati</taxon>
        <taxon>Actinomycetota</taxon>
        <taxon>Actinomycetes</taxon>
        <taxon>Pseudonocardiales</taxon>
        <taxon>Pseudonocardiaceae</taxon>
        <taxon>Saccharothrix</taxon>
    </lineage>
</organism>
<comment type="caution">
    <text evidence="2">The sequence shown here is derived from an EMBL/GenBank/DDBJ whole genome shotgun (WGS) entry which is preliminary data.</text>
</comment>
<gene>
    <name evidence="2" type="ORF">EDD40_1642</name>
</gene>
<protein>
    <recommendedName>
        <fullName evidence="4">Type VII secretion system (Wss) protein ESAT-6</fullName>
    </recommendedName>
</protein>
<reference evidence="2 3" key="1">
    <citation type="submission" date="2018-11" db="EMBL/GenBank/DDBJ databases">
        <title>Sequencing the genomes of 1000 actinobacteria strains.</title>
        <authorList>
            <person name="Klenk H.-P."/>
        </authorList>
    </citation>
    <scope>NUCLEOTIDE SEQUENCE [LARGE SCALE GENOMIC DNA]</scope>
    <source>
        <strain evidence="2 3">DSM 44231</strain>
    </source>
</reference>
<dbReference type="InterPro" id="IPR036689">
    <property type="entry name" value="ESAT-6-like_sf"/>
</dbReference>
<keyword evidence="1" id="KW-0472">Membrane</keyword>
<keyword evidence="1" id="KW-0812">Transmembrane</keyword>
<dbReference type="AlphaFoldDB" id="A0A3N1H1H1"/>
<accession>A0A3N1H1H1</accession>
<evidence type="ECO:0008006" key="4">
    <source>
        <dbReference type="Google" id="ProtNLM"/>
    </source>
</evidence>
<dbReference type="OrthoDB" id="4763957at2"/>
<evidence type="ECO:0000313" key="3">
    <source>
        <dbReference type="Proteomes" id="UP000268727"/>
    </source>
</evidence>
<evidence type="ECO:0000256" key="1">
    <source>
        <dbReference type="SAM" id="Phobius"/>
    </source>
</evidence>
<keyword evidence="1" id="KW-1133">Transmembrane helix</keyword>
<dbReference type="RefSeq" id="WP_123742380.1">
    <property type="nucleotide sequence ID" value="NZ_RJKM01000001.1"/>
</dbReference>
<keyword evidence="3" id="KW-1185">Reference proteome</keyword>
<sequence>MTDQWTGAGIFESYSSFVKTIEGDAQSETERVLDITFGAIDVVASTVALVVDPIGTLLAAGIGWLIEHVSFLREPLDMLMGDRDAIQAHIELVKADAKQIRDQAELHKTAMAQFTGWEGKAAEAFKQSMDRLGGELDSLAEVVDGTARVTAVTGTLIIILRDIVRDLIAGLLAQLVKGALIAAAAAVFTLGASIVGFIGYAVGAATALAVQIGARIAKLIAALGRQAARLGKLGGSMGSIGQGFSRFGDAGGIVHEGVKAGGGYGDFYGDGKNGVPPRTDQPKAAV</sequence>